<dbReference type="GO" id="GO:0015562">
    <property type="term" value="F:efflux transmembrane transporter activity"/>
    <property type="evidence" value="ECO:0007669"/>
    <property type="project" value="InterPro"/>
</dbReference>
<evidence type="ECO:0000256" key="1">
    <source>
        <dbReference type="ARBA" id="ARBA00007613"/>
    </source>
</evidence>
<evidence type="ECO:0000313" key="3">
    <source>
        <dbReference type="EMBL" id="TDP63978.1"/>
    </source>
</evidence>
<feature type="chain" id="PRO_5020900153" evidence="2">
    <location>
        <begin position="20"/>
        <end position="456"/>
    </location>
</feature>
<dbReference type="InterPro" id="IPR003423">
    <property type="entry name" value="OMP_efflux"/>
</dbReference>
<sequence>MTTMMKTSLIAAAAALALAGCISTTSYERPAAPVPASWQDASTAAAAAPLPWQQFYTDAQLRELITLALQNSRDLRVALLNVEQARAQSRVQDASLLPTIGAGVTASRTPGSNGAINNSYQAGLQISAYEVDLFGRLRSLSGAALERYLASVEGSRAAQISLVAQIASTYLSLRANEELLSLAEQTLKTRDDFYRLTKLKSDNGVASGLDMSAATSQVEVARASLAQQQRLRALDLNALQLLVGQALPQLSGGTAWNAQAVADVPAGLPSEVLVNRPDILQAEAQLKAAEANIAAARAAFFPSLTLTTSLGTASSELSKLFSNTVWSFAPQLLMPIFDSGRNKANLASAQAGRDIAVAQYEKAIQVGFREVADALAARATLAEQLRATQAQARADEDRLKLVDLRFRAGASNSLELLDAQRSQFAARQAVVQLQLARAQNSVSLYKALGGGWTQPQ</sequence>
<comment type="similarity">
    <text evidence="1 2">Belongs to the outer membrane factor (OMF) (TC 1.B.17) family.</text>
</comment>
<dbReference type="Proteomes" id="UP000295361">
    <property type="component" value="Unassembled WGS sequence"/>
</dbReference>
<protein>
    <submittedName>
        <fullName evidence="3">Multidrug efflux system outer membrane protein</fullName>
    </submittedName>
</protein>
<accession>A0A4R6QM74</accession>
<keyword evidence="2" id="KW-0472">Membrane</keyword>
<keyword evidence="2" id="KW-0449">Lipoprotein</keyword>
<dbReference type="NCBIfam" id="TIGR01845">
    <property type="entry name" value="outer_NodT"/>
    <property type="match status" value="1"/>
</dbReference>
<dbReference type="Gene3D" id="1.20.1600.10">
    <property type="entry name" value="Outer membrane efflux proteins (OEP)"/>
    <property type="match status" value="1"/>
</dbReference>
<keyword evidence="2" id="KW-0732">Signal</keyword>
<dbReference type="EMBL" id="SNXS01000004">
    <property type="protein sequence ID" value="TDP63978.1"/>
    <property type="molecule type" value="Genomic_DNA"/>
</dbReference>
<reference evidence="3 4" key="1">
    <citation type="submission" date="2019-03" db="EMBL/GenBank/DDBJ databases">
        <title>Genomic Encyclopedia of Type Strains, Phase IV (KMG-IV): sequencing the most valuable type-strain genomes for metagenomic binning, comparative biology and taxonomic classification.</title>
        <authorList>
            <person name="Goeker M."/>
        </authorList>
    </citation>
    <scope>NUCLEOTIDE SEQUENCE [LARGE SCALE GENOMIC DNA]</scope>
    <source>
        <strain evidence="3 4">DSM 16998</strain>
    </source>
</reference>
<evidence type="ECO:0000313" key="4">
    <source>
        <dbReference type="Proteomes" id="UP000295361"/>
    </source>
</evidence>
<keyword evidence="4" id="KW-1185">Reference proteome</keyword>
<keyword evidence="2" id="KW-0564">Palmitate</keyword>
<name>A0A4R6QM74_9BURK</name>
<proteinExistence type="inferred from homology"/>
<dbReference type="PANTHER" id="PTHR30203">
    <property type="entry name" value="OUTER MEMBRANE CATION EFFLUX PROTEIN"/>
    <property type="match status" value="1"/>
</dbReference>
<comment type="caution">
    <text evidence="3">The sequence shown here is derived from an EMBL/GenBank/DDBJ whole genome shotgun (WGS) entry which is preliminary data.</text>
</comment>
<comment type="subcellular location">
    <subcellularLocation>
        <location evidence="2">Cell membrane</location>
        <topology evidence="2">Lipid-anchor</topology>
    </subcellularLocation>
</comment>
<keyword evidence="2" id="KW-1134">Transmembrane beta strand</keyword>
<dbReference type="Gene3D" id="2.20.200.10">
    <property type="entry name" value="Outer membrane efflux proteins (OEP)"/>
    <property type="match status" value="1"/>
</dbReference>
<keyword evidence="2" id="KW-0812">Transmembrane</keyword>
<dbReference type="InParanoid" id="A0A4R6QM74"/>
<dbReference type="InterPro" id="IPR010131">
    <property type="entry name" value="MdtP/NodT-like"/>
</dbReference>
<evidence type="ECO:0000256" key="2">
    <source>
        <dbReference type="RuleBase" id="RU362097"/>
    </source>
</evidence>
<dbReference type="AlphaFoldDB" id="A0A4R6QM74"/>
<dbReference type="GO" id="GO:0005886">
    <property type="term" value="C:plasma membrane"/>
    <property type="evidence" value="ECO:0007669"/>
    <property type="project" value="UniProtKB-SubCell"/>
</dbReference>
<dbReference type="PROSITE" id="PS51257">
    <property type="entry name" value="PROKAR_LIPOPROTEIN"/>
    <property type="match status" value="1"/>
</dbReference>
<organism evidence="3 4">
    <name type="scientific">Roseateles toxinivorans</name>
    <dbReference type="NCBI Taxonomy" id="270368"/>
    <lineage>
        <taxon>Bacteria</taxon>
        <taxon>Pseudomonadati</taxon>
        <taxon>Pseudomonadota</taxon>
        <taxon>Betaproteobacteria</taxon>
        <taxon>Burkholderiales</taxon>
        <taxon>Sphaerotilaceae</taxon>
        <taxon>Roseateles</taxon>
    </lineage>
</organism>
<dbReference type="Pfam" id="PF02321">
    <property type="entry name" value="OEP"/>
    <property type="match status" value="2"/>
</dbReference>
<dbReference type="PANTHER" id="PTHR30203:SF32">
    <property type="entry name" value="CATION EFFLUX SYSTEM PROTEIN CUSC"/>
    <property type="match status" value="1"/>
</dbReference>
<feature type="signal peptide" evidence="2">
    <location>
        <begin position="1"/>
        <end position="19"/>
    </location>
</feature>
<dbReference type="FunCoup" id="A0A4R6QM74">
    <property type="interactions" value="270"/>
</dbReference>
<dbReference type="SUPFAM" id="SSF56954">
    <property type="entry name" value="Outer membrane efflux proteins (OEP)"/>
    <property type="match status" value="1"/>
</dbReference>
<gene>
    <name evidence="3" type="ORF">DES47_104260</name>
</gene>